<evidence type="ECO:0000313" key="4">
    <source>
        <dbReference type="Proteomes" id="UP000054289"/>
    </source>
</evidence>
<evidence type="ECO:0000313" key="3">
    <source>
        <dbReference type="EMBL" id="KOB64269.1"/>
    </source>
</evidence>
<dbReference type="Proteomes" id="UP000054289">
    <property type="component" value="Unassembled WGS sequence"/>
</dbReference>
<evidence type="ECO:0000313" key="2">
    <source>
        <dbReference type="EMBL" id="KOB64109.1"/>
    </source>
</evidence>
<dbReference type="KEGG" id="pfh:PFHG_05493"/>
<protein>
    <submittedName>
        <fullName evidence="2">Uncharacterized protein</fullName>
    </submittedName>
</protein>
<accession>A0A0L7KMF0</accession>
<reference evidence="2 4" key="1">
    <citation type="submission" date="2006-03" db="EMBL/GenBank/DDBJ databases">
        <title>Annotation of Plasmodium falciparum HB3.</title>
        <authorList>
            <consortium name="The Broad Institute Genome Sequencing Platform"/>
            <person name="Volkman S.K."/>
            <person name="Neafsey D.E."/>
            <person name="Dash A.P."/>
            <person name="Chitnis C.E."/>
            <person name="Hartl D.L."/>
            <person name="Young S.K."/>
            <person name="Zeng Q."/>
            <person name="Koehrsen M."/>
            <person name="Alvarado L."/>
            <person name="Berlin A."/>
            <person name="Borenstein D."/>
            <person name="Chapman S.B."/>
            <person name="Chen Z."/>
            <person name="Engels R."/>
            <person name="Freedman E."/>
            <person name="Gellesch M."/>
            <person name="Goldberg J."/>
            <person name="Griggs A."/>
            <person name="Gujja S."/>
            <person name="Heilman E.R."/>
            <person name="Heiman D.I."/>
            <person name="Howarth C."/>
            <person name="Jen D."/>
            <person name="Larson L."/>
            <person name="Mehta T."/>
            <person name="Neiman D."/>
            <person name="Park D."/>
            <person name="Pearson M."/>
            <person name="Roberts A."/>
            <person name="Saif S."/>
            <person name="Shea T."/>
            <person name="Shenoy N."/>
            <person name="Sisk P."/>
            <person name="Stolte C."/>
            <person name="Sykes S."/>
            <person name="Walk T."/>
            <person name="White J."/>
            <person name="Yandava C."/>
            <person name="Haas B."/>
            <person name="Henn M.R."/>
            <person name="Nusbaum C."/>
            <person name="Birren B."/>
        </authorList>
    </citation>
    <scope>NUCLEOTIDE SEQUENCE [LARGE SCALE GENOMIC DNA]</scope>
    <source>
        <strain evidence="2">HB3</strain>
    </source>
</reference>
<name>A0A0L7KMF0_PLAFX</name>
<proteinExistence type="predicted"/>
<dbReference type="EMBL" id="GG701013">
    <property type="protein sequence ID" value="KOB64109.1"/>
    <property type="molecule type" value="Genomic_DNA"/>
</dbReference>
<feature type="transmembrane region" description="Helical" evidence="1">
    <location>
        <begin position="25"/>
        <end position="43"/>
    </location>
</feature>
<dbReference type="AlphaFoldDB" id="A0A0L7KMF0"/>
<evidence type="ECO:0000256" key="1">
    <source>
        <dbReference type="SAM" id="Phobius"/>
    </source>
</evidence>
<gene>
    <name evidence="2" type="ORF">PFHG_05493</name>
    <name evidence="3" type="ORF">PFHG_05577</name>
</gene>
<reference evidence="4" key="2">
    <citation type="submission" date="2006-03" db="EMBL/GenBank/DDBJ databases">
        <title>The genome sequence of the Plasmodium falciparum HB3.</title>
        <authorList>
            <consortium name="The Broad Institute Genome Sequencing Platform"/>
            <person name="Birren B."/>
            <person name="Lander E."/>
            <person name="Galagan J."/>
            <person name="Nusbaum C."/>
            <person name="Devon K."/>
            <person name="Henn M."/>
            <person name="Jaffe D."/>
            <person name="Butler J."/>
            <person name="Alvarez P."/>
            <person name="Gnerre S."/>
            <person name="Grabherr M."/>
            <person name="Kleber M."/>
            <person name="Mauceli E."/>
            <person name="Brockman W."/>
            <person name="MacCallum I.A."/>
            <person name="Rounsley S."/>
            <person name="Young S."/>
            <person name="LaButti K."/>
            <person name="Pushparaj V."/>
            <person name="DeCaprio D."/>
            <person name="Crawford M."/>
            <person name="Koehrsen M."/>
            <person name="Engels R."/>
            <person name="Montgomery P."/>
            <person name="Pearson M."/>
            <person name="Howarth C."/>
            <person name="Larson L."/>
            <person name="Luoma S."/>
            <person name="White J."/>
            <person name="Kodira C."/>
            <person name="Zeng Q."/>
            <person name="Oleary S."/>
            <person name="Yandava C."/>
            <person name="Alvarado L."/>
            <person name="Wirth D."/>
            <person name="Volkman S."/>
            <person name="Hartl D."/>
        </authorList>
    </citation>
    <scope>NUCLEOTIDE SEQUENCE [LARGE SCALE GENOMIC DNA]</scope>
</reference>
<keyword evidence="1" id="KW-0812">Transmembrane</keyword>
<dbReference type="EMBL" id="GG701254">
    <property type="protein sequence ID" value="KOB64269.1"/>
    <property type="molecule type" value="Genomic_DNA"/>
</dbReference>
<keyword evidence="1" id="KW-0472">Membrane</keyword>
<organism evidence="2 4">
    <name type="scientific">Plasmodium falciparum (isolate HB3)</name>
    <dbReference type="NCBI Taxonomy" id="137071"/>
    <lineage>
        <taxon>Eukaryota</taxon>
        <taxon>Sar</taxon>
        <taxon>Alveolata</taxon>
        <taxon>Apicomplexa</taxon>
        <taxon>Aconoidasida</taxon>
        <taxon>Haemosporida</taxon>
        <taxon>Plasmodiidae</taxon>
        <taxon>Plasmodium</taxon>
        <taxon>Plasmodium (Laverania)</taxon>
    </lineage>
</organism>
<sequence length="75" mass="9388">MGITKMITFAATYYMKKCIKRKMRIMFIQMNIIIYVQVIYYPMKKKILYLKKEQRIIYTRKYIINLIRILQKRIK</sequence>
<keyword evidence="1" id="KW-1133">Transmembrane helix</keyword>
<dbReference type="KEGG" id="pfh:PFHG_05577"/>